<keyword evidence="1" id="KW-0805">Transcription regulation</keyword>
<keyword evidence="3" id="KW-0804">Transcription</keyword>
<keyword evidence="6" id="KW-1185">Reference proteome</keyword>
<dbReference type="GO" id="GO:0003700">
    <property type="term" value="F:DNA-binding transcription factor activity"/>
    <property type="evidence" value="ECO:0007669"/>
    <property type="project" value="InterPro"/>
</dbReference>
<reference evidence="5 6" key="1">
    <citation type="submission" date="2017-08" db="EMBL/GenBank/DDBJ databases">
        <title>The whole genome shortgun sequences of strain Leeuwenhoekiella nanhaiensis G18 from the South China Sea.</title>
        <authorList>
            <person name="Liu Q."/>
        </authorList>
    </citation>
    <scope>NUCLEOTIDE SEQUENCE [LARGE SCALE GENOMIC DNA]</scope>
    <source>
        <strain evidence="5 6">G18</strain>
    </source>
</reference>
<evidence type="ECO:0000313" key="6">
    <source>
        <dbReference type="Proteomes" id="UP000229433"/>
    </source>
</evidence>
<evidence type="ECO:0000256" key="1">
    <source>
        <dbReference type="ARBA" id="ARBA00023015"/>
    </source>
</evidence>
<organism evidence="5 6">
    <name type="scientific">Leeuwenhoekiella nanhaiensis</name>
    <dbReference type="NCBI Taxonomy" id="1655491"/>
    <lineage>
        <taxon>Bacteria</taxon>
        <taxon>Pseudomonadati</taxon>
        <taxon>Bacteroidota</taxon>
        <taxon>Flavobacteriia</taxon>
        <taxon>Flavobacteriales</taxon>
        <taxon>Flavobacteriaceae</taxon>
        <taxon>Leeuwenhoekiella</taxon>
    </lineage>
</organism>
<feature type="domain" description="HTH araC/xylS-type" evidence="4">
    <location>
        <begin position="183"/>
        <end position="283"/>
    </location>
</feature>
<dbReference type="SMART" id="SM00342">
    <property type="entry name" value="HTH_ARAC"/>
    <property type="match status" value="1"/>
</dbReference>
<dbReference type="InterPro" id="IPR018062">
    <property type="entry name" value="HTH_AraC-typ_CS"/>
</dbReference>
<dbReference type="Gene3D" id="1.10.10.60">
    <property type="entry name" value="Homeodomain-like"/>
    <property type="match status" value="2"/>
</dbReference>
<evidence type="ECO:0000259" key="4">
    <source>
        <dbReference type="PROSITE" id="PS01124"/>
    </source>
</evidence>
<proteinExistence type="predicted"/>
<evidence type="ECO:0000256" key="3">
    <source>
        <dbReference type="ARBA" id="ARBA00023163"/>
    </source>
</evidence>
<dbReference type="PANTHER" id="PTHR43280">
    <property type="entry name" value="ARAC-FAMILY TRANSCRIPTIONAL REGULATOR"/>
    <property type="match status" value="1"/>
</dbReference>
<accession>A0A2G1VNA1</accession>
<protein>
    <recommendedName>
        <fullName evidence="4">HTH araC/xylS-type domain-containing protein</fullName>
    </recommendedName>
</protein>
<dbReference type="GO" id="GO:0043565">
    <property type="term" value="F:sequence-specific DNA binding"/>
    <property type="evidence" value="ECO:0007669"/>
    <property type="project" value="InterPro"/>
</dbReference>
<dbReference type="EMBL" id="NQXA01000017">
    <property type="protein sequence ID" value="PHQ28255.1"/>
    <property type="molecule type" value="Genomic_DNA"/>
</dbReference>
<dbReference type="PANTHER" id="PTHR43280:SF34">
    <property type="entry name" value="ARAC-FAMILY TRANSCRIPTIONAL REGULATOR"/>
    <property type="match status" value="1"/>
</dbReference>
<dbReference type="RefSeq" id="WP_099647310.1">
    <property type="nucleotide sequence ID" value="NZ_KZ319298.1"/>
</dbReference>
<gene>
    <name evidence="5" type="ORF">CJ305_16000</name>
</gene>
<dbReference type="Proteomes" id="UP000229433">
    <property type="component" value="Unassembled WGS sequence"/>
</dbReference>
<dbReference type="Pfam" id="PF12833">
    <property type="entry name" value="HTH_18"/>
    <property type="match status" value="1"/>
</dbReference>
<dbReference type="OrthoDB" id="636258at2"/>
<dbReference type="PROSITE" id="PS01124">
    <property type="entry name" value="HTH_ARAC_FAMILY_2"/>
    <property type="match status" value="1"/>
</dbReference>
<keyword evidence="2" id="KW-0238">DNA-binding</keyword>
<name>A0A2G1VNA1_9FLAO</name>
<evidence type="ECO:0000256" key="2">
    <source>
        <dbReference type="ARBA" id="ARBA00023125"/>
    </source>
</evidence>
<comment type="caution">
    <text evidence="5">The sequence shown here is derived from an EMBL/GenBank/DDBJ whole genome shotgun (WGS) entry which is preliminary data.</text>
</comment>
<dbReference type="AlphaFoldDB" id="A0A2G1VNA1"/>
<sequence length="287" mass="34446">MILLNWQEIFYINRFTTSRWDPQSRDDVYFEMIFIEEGSGRISLNGKTINYKGRDSFIFSQEEKPEIKIYETTTFIVYRLTQLMFSSKINLNERQYWLRRCEYIFNHPKRSFDTAVRKMEDQDLIWRIIFFINKENSNKEQYYLEIIANMLSTLLSILARNVTDTPFSKELLLKSAKKTERIDEIYAYIRYNIYDSKKLKIANIARHFHITSSTLSNYFKKETGNSLHNYIILYKLEIVKDRLLNSEFTVSQIAIQLGFTDESHLTRIFKKYCDSTPKQFKIDNGQE</sequence>
<dbReference type="InterPro" id="IPR018060">
    <property type="entry name" value="HTH_AraC"/>
</dbReference>
<dbReference type="InterPro" id="IPR009057">
    <property type="entry name" value="Homeodomain-like_sf"/>
</dbReference>
<dbReference type="PROSITE" id="PS00041">
    <property type="entry name" value="HTH_ARAC_FAMILY_1"/>
    <property type="match status" value="1"/>
</dbReference>
<evidence type="ECO:0000313" key="5">
    <source>
        <dbReference type="EMBL" id="PHQ28255.1"/>
    </source>
</evidence>
<dbReference type="SUPFAM" id="SSF46689">
    <property type="entry name" value="Homeodomain-like"/>
    <property type="match status" value="2"/>
</dbReference>